<dbReference type="GO" id="GO:0030245">
    <property type="term" value="P:cellulose catabolic process"/>
    <property type="evidence" value="ECO:0007669"/>
    <property type="project" value="UniProtKB-KW"/>
</dbReference>
<evidence type="ECO:0000256" key="6">
    <source>
        <dbReference type="ARBA" id="ARBA00023277"/>
    </source>
</evidence>
<dbReference type="OrthoDB" id="10035502at2759"/>
<organism evidence="13 14">
    <name type="scientific">Imshaugia aleurites</name>
    <dbReference type="NCBI Taxonomy" id="172621"/>
    <lineage>
        <taxon>Eukaryota</taxon>
        <taxon>Fungi</taxon>
        <taxon>Dikarya</taxon>
        <taxon>Ascomycota</taxon>
        <taxon>Pezizomycotina</taxon>
        <taxon>Lecanoromycetes</taxon>
        <taxon>OSLEUM clade</taxon>
        <taxon>Lecanoromycetidae</taxon>
        <taxon>Lecanorales</taxon>
        <taxon>Lecanorineae</taxon>
        <taxon>Parmeliaceae</taxon>
        <taxon>Imshaugia</taxon>
    </lineage>
</organism>
<evidence type="ECO:0000256" key="5">
    <source>
        <dbReference type="ARBA" id="ARBA00023001"/>
    </source>
</evidence>
<accession>A0A8H3IFW5</accession>
<dbReference type="InterPro" id="IPR052288">
    <property type="entry name" value="GH45_Enzymes"/>
</dbReference>
<dbReference type="Pfam" id="PF02015">
    <property type="entry name" value="Glyco_hydro_45"/>
    <property type="match status" value="1"/>
</dbReference>
<dbReference type="PROSITE" id="PS01140">
    <property type="entry name" value="GLYCOSYL_HYDROL_F45"/>
    <property type="match status" value="1"/>
</dbReference>
<evidence type="ECO:0000256" key="8">
    <source>
        <dbReference type="ARBA" id="ARBA00023326"/>
    </source>
</evidence>
<reference evidence="13" key="1">
    <citation type="submission" date="2021-03" db="EMBL/GenBank/DDBJ databases">
        <authorList>
            <person name="Tagirdzhanova G."/>
        </authorList>
    </citation>
    <scope>NUCLEOTIDE SEQUENCE</scope>
</reference>
<keyword evidence="8" id="KW-0624">Polysaccharide degradation</keyword>
<dbReference type="Proteomes" id="UP000664534">
    <property type="component" value="Unassembled WGS sequence"/>
</dbReference>
<comment type="caution">
    <text evidence="13">The sequence shown here is derived from an EMBL/GenBank/DDBJ whole genome shotgun (WGS) entry which is preliminary data.</text>
</comment>
<gene>
    <name evidence="13" type="ORF">IMSHALPRED_004578</name>
</gene>
<name>A0A8H3IFW5_9LECA</name>
<dbReference type="AlphaFoldDB" id="A0A8H3IFW5"/>
<dbReference type="PANTHER" id="PTHR39730:SF1">
    <property type="entry name" value="ENDOGLUCANASE 1"/>
    <property type="match status" value="1"/>
</dbReference>
<dbReference type="EMBL" id="CAJPDT010000022">
    <property type="protein sequence ID" value="CAF9919285.1"/>
    <property type="molecule type" value="Genomic_DNA"/>
</dbReference>
<evidence type="ECO:0000256" key="1">
    <source>
        <dbReference type="ARBA" id="ARBA00000966"/>
    </source>
</evidence>
<evidence type="ECO:0000256" key="7">
    <source>
        <dbReference type="ARBA" id="ARBA00023295"/>
    </source>
</evidence>
<evidence type="ECO:0000259" key="12">
    <source>
        <dbReference type="PROSITE" id="PS01140"/>
    </source>
</evidence>
<keyword evidence="5" id="KW-0136">Cellulose degradation</keyword>
<keyword evidence="7" id="KW-0326">Glycosidase</keyword>
<dbReference type="InterPro" id="IPR000334">
    <property type="entry name" value="Glyco_hydro_45"/>
</dbReference>
<feature type="active site" description="Nucleophile" evidence="9">
    <location>
        <position position="34"/>
    </location>
</feature>
<feature type="domain" description="Glycosyl hydrolases family 45 active site" evidence="12">
    <location>
        <begin position="29"/>
        <end position="40"/>
    </location>
</feature>
<sequence length="348" mass="35887">MAYLTTLAFLVLLSTSVTPAAAQSGSGTTTRYWDCCKPSCAWSMSGITSPVKTCDISDNPLADATAQSGCAGGTAYMCSDQSPWAINDDLAYGFAAVSAGDPNCCSCYQLTFTSTVLSGKKMIVQATNTGDDVGSTQFDLAMPGGGFGQFDGCSTEWKATSAVWGAQYGGPSSNTCSSFPTALQPGCDFRWDWMQGADNPTVDWEVVTCPAELVAKSGCSVTGYDSANAPPAPASSLAAPVPSPKASASSPPAPVASKPPAESPVEKSTASPKAVAPATTFSPVVVHTSPPAVPTKASLPPQPAKAAPSHPHWVPHESSDEEKEHTEWTPPKDMELAKEEGKQDACDA</sequence>
<keyword evidence="6" id="KW-0119">Carbohydrate metabolism</keyword>
<evidence type="ECO:0000313" key="13">
    <source>
        <dbReference type="EMBL" id="CAF9919285.1"/>
    </source>
</evidence>
<feature type="chain" id="PRO_5034888945" description="Cellulase" evidence="11">
    <location>
        <begin position="23"/>
        <end position="348"/>
    </location>
</feature>
<evidence type="ECO:0000256" key="3">
    <source>
        <dbReference type="ARBA" id="ARBA00012601"/>
    </source>
</evidence>
<feature type="region of interest" description="Disordered" evidence="10">
    <location>
        <begin position="229"/>
        <end position="348"/>
    </location>
</feature>
<dbReference type="EC" id="3.2.1.4" evidence="3 9"/>
<evidence type="ECO:0000313" key="14">
    <source>
        <dbReference type="Proteomes" id="UP000664534"/>
    </source>
</evidence>
<evidence type="ECO:0000256" key="2">
    <source>
        <dbReference type="ARBA" id="ARBA00007793"/>
    </source>
</evidence>
<feature type="compositionally biased region" description="Low complexity" evidence="10">
    <location>
        <begin position="229"/>
        <end position="260"/>
    </location>
</feature>
<evidence type="ECO:0000256" key="11">
    <source>
        <dbReference type="SAM" id="SignalP"/>
    </source>
</evidence>
<keyword evidence="14" id="KW-1185">Reference proteome</keyword>
<protein>
    <recommendedName>
        <fullName evidence="3 9">Cellulase</fullName>
        <ecNumber evidence="3 9">3.2.1.4</ecNumber>
    </recommendedName>
</protein>
<evidence type="ECO:0000256" key="4">
    <source>
        <dbReference type="ARBA" id="ARBA00022801"/>
    </source>
</evidence>
<comment type="similarity">
    <text evidence="2">Belongs to the glycosyl hydrolase 45 (cellulase K) family.</text>
</comment>
<keyword evidence="4" id="KW-0378">Hydrolase</keyword>
<feature type="signal peptide" evidence="11">
    <location>
        <begin position="1"/>
        <end position="22"/>
    </location>
</feature>
<dbReference type="GO" id="GO:0008810">
    <property type="term" value="F:cellulase activity"/>
    <property type="evidence" value="ECO:0007669"/>
    <property type="project" value="UniProtKB-EC"/>
</dbReference>
<proteinExistence type="inferred from homology"/>
<comment type="catalytic activity">
    <reaction evidence="1 9">
        <text>Endohydrolysis of (1-&gt;4)-beta-D-glucosidic linkages in cellulose, lichenin and cereal beta-D-glucans.</text>
        <dbReference type="EC" id="3.2.1.4"/>
    </reaction>
</comment>
<evidence type="ECO:0000256" key="9">
    <source>
        <dbReference type="PROSITE-ProRule" id="PRU10069"/>
    </source>
</evidence>
<dbReference type="SUPFAM" id="SSF50685">
    <property type="entry name" value="Barwin-like endoglucanases"/>
    <property type="match status" value="1"/>
</dbReference>
<dbReference type="InterPro" id="IPR036908">
    <property type="entry name" value="RlpA-like_sf"/>
</dbReference>
<evidence type="ECO:0000256" key="10">
    <source>
        <dbReference type="SAM" id="MobiDB-lite"/>
    </source>
</evidence>
<dbReference type="PANTHER" id="PTHR39730">
    <property type="entry name" value="ENDOGLUCANASE 1"/>
    <property type="match status" value="1"/>
</dbReference>
<feature type="compositionally biased region" description="Basic and acidic residues" evidence="10">
    <location>
        <begin position="314"/>
        <end position="348"/>
    </location>
</feature>
<dbReference type="Gene3D" id="2.40.40.10">
    <property type="entry name" value="RlpA-like domain"/>
    <property type="match status" value="1"/>
</dbReference>
<keyword evidence="11" id="KW-0732">Signal</keyword>